<dbReference type="Proteomes" id="UP000054047">
    <property type="component" value="Unassembled WGS sequence"/>
</dbReference>
<proteinExistence type="inferred from homology"/>
<dbReference type="Pfam" id="PF05222">
    <property type="entry name" value="AlaDh_PNT_N"/>
    <property type="match status" value="1"/>
</dbReference>
<evidence type="ECO:0000256" key="7">
    <source>
        <dbReference type="ARBA" id="ARBA00048202"/>
    </source>
</evidence>
<dbReference type="GO" id="GO:0016491">
    <property type="term" value="F:oxidoreductase activity"/>
    <property type="evidence" value="ECO:0007669"/>
    <property type="project" value="InterPro"/>
</dbReference>
<dbReference type="GO" id="GO:0006740">
    <property type="term" value="P:NADPH regeneration"/>
    <property type="evidence" value="ECO:0007669"/>
    <property type="project" value="TreeGrafter"/>
</dbReference>
<sequence>MDIVEKGAGAGAKWSDEEYASQGAKLVTNEEALKADIFLKICSIDRGKSPEICDNVRPPSVKEAALLKEKSTLISFVYPATNKVVVDELAKRHLNVIAMDCVPRISRAQVFDALSSMANIAGYRAVIEAANHFGRFFTGQITAAGKVPPAKVLVIGGGVAGLSAIGTARGMGAIVRGFDTRAAAREQIQSLGGEFLTVSVKEEGEGTGGYAKEMSKEFLKAEMDLFAKQCKEVDIIISTALIPGKPAPRLITEA</sequence>
<dbReference type="InterPro" id="IPR007698">
    <property type="entry name" value="AlaDH/PNT_NAD(H)-bd"/>
</dbReference>
<evidence type="ECO:0000256" key="6">
    <source>
        <dbReference type="ARBA" id="ARBA00023027"/>
    </source>
</evidence>
<accession>A0A0C2DIK0</accession>
<feature type="domain" description="Alanine dehydrogenase/pyridine nucleotide transhydrogenase NAD(H)-binding" evidence="8">
    <location>
        <begin position="130"/>
        <end position="254"/>
    </location>
</feature>
<comment type="catalytic activity">
    <reaction evidence="7">
        <text>NAD(+) + NADPH + H(+)(in) = NADH + NADP(+) + H(+)(out)</text>
        <dbReference type="Rhea" id="RHEA:47992"/>
        <dbReference type="ChEBI" id="CHEBI:15378"/>
        <dbReference type="ChEBI" id="CHEBI:57540"/>
        <dbReference type="ChEBI" id="CHEBI:57783"/>
        <dbReference type="ChEBI" id="CHEBI:57945"/>
        <dbReference type="ChEBI" id="CHEBI:58349"/>
        <dbReference type="EC" id="7.1.1.1"/>
    </reaction>
</comment>
<evidence type="ECO:0000313" key="10">
    <source>
        <dbReference type="EMBL" id="KIH62307.1"/>
    </source>
</evidence>
<organism evidence="10 11">
    <name type="scientific">Ancylostoma duodenale</name>
    <dbReference type="NCBI Taxonomy" id="51022"/>
    <lineage>
        <taxon>Eukaryota</taxon>
        <taxon>Metazoa</taxon>
        <taxon>Ecdysozoa</taxon>
        <taxon>Nematoda</taxon>
        <taxon>Chromadorea</taxon>
        <taxon>Rhabditida</taxon>
        <taxon>Rhabditina</taxon>
        <taxon>Rhabditomorpha</taxon>
        <taxon>Strongyloidea</taxon>
        <taxon>Ancylostomatidae</taxon>
        <taxon>Ancylostomatinae</taxon>
        <taxon>Ancylostoma</taxon>
    </lineage>
</organism>
<dbReference type="GO" id="GO:0005743">
    <property type="term" value="C:mitochondrial inner membrane"/>
    <property type="evidence" value="ECO:0007669"/>
    <property type="project" value="TreeGrafter"/>
</dbReference>
<dbReference type="EC" id="7.1.1.1" evidence="2"/>
<dbReference type="Gene3D" id="3.40.50.720">
    <property type="entry name" value="NAD(P)-binding Rossmann-like Domain"/>
    <property type="match status" value="2"/>
</dbReference>
<evidence type="ECO:0000256" key="3">
    <source>
        <dbReference type="ARBA" id="ARBA00022741"/>
    </source>
</evidence>
<reference evidence="10 11" key="1">
    <citation type="submission" date="2013-12" db="EMBL/GenBank/DDBJ databases">
        <title>Draft genome of the parsitic nematode Ancylostoma duodenale.</title>
        <authorList>
            <person name="Mitreva M."/>
        </authorList>
    </citation>
    <scope>NUCLEOTIDE SEQUENCE [LARGE SCALE GENOMIC DNA]</scope>
    <source>
        <strain evidence="10 11">Zhejiang</strain>
    </source>
</reference>
<evidence type="ECO:0000313" key="11">
    <source>
        <dbReference type="Proteomes" id="UP000054047"/>
    </source>
</evidence>
<protein>
    <recommendedName>
        <fullName evidence="2">proton-translocating NAD(P)(+) transhydrogenase</fullName>
        <ecNumber evidence="2">7.1.1.1</ecNumber>
    </recommendedName>
</protein>
<dbReference type="SUPFAM" id="SSF52283">
    <property type="entry name" value="Formate/glycerate dehydrogenase catalytic domain-like"/>
    <property type="match status" value="1"/>
</dbReference>
<evidence type="ECO:0000256" key="2">
    <source>
        <dbReference type="ARBA" id="ARBA00012943"/>
    </source>
</evidence>
<evidence type="ECO:0000259" key="8">
    <source>
        <dbReference type="SMART" id="SM01002"/>
    </source>
</evidence>
<gene>
    <name evidence="10" type="ORF">ANCDUO_07411</name>
</gene>
<dbReference type="PROSITE" id="PS00837">
    <property type="entry name" value="ALADH_PNT_2"/>
    <property type="match status" value="1"/>
</dbReference>
<evidence type="ECO:0000256" key="4">
    <source>
        <dbReference type="ARBA" id="ARBA00022857"/>
    </source>
</evidence>
<dbReference type="PANTHER" id="PTHR10160">
    <property type="entry name" value="NAD(P) TRANSHYDROGENASE"/>
    <property type="match status" value="1"/>
</dbReference>
<evidence type="ECO:0000256" key="1">
    <source>
        <dbReference type="ARBA" id="ARBA00005624"/>
    </source>
</evidence>
<dbReference type="GO" id="GO:0008750">
    <property type="term" value="F:proton-translocating NAD(P)+ transhydrogenase activity"/>
    <property type="evidence" value="ECO:0007669"/>
    <property type="project" value="UniProtKB-EC"/>
</dbReference>
<evidence type="ECO:0000256" key="5">
    <source>
        <dbReference type="ARBA" id="ARBA00022967"/>
    </source>
</evidence>
<dbReference type="Pfam" id="PF01262">
    <property type="entry name" value="AlaDh_PNT_C"/>
    <property type="match status" value="1"/>
</dbReference>
<dbReference type="SUPFAM" id="SSF51735">
    <property type="entry name" value="NAD(P)-binding Rossmann-fold domains"/>
    <property type="match status" value="1"/>
</dbReference>
<dbReference type="PRINTS" id="PR00411">
    <property type="entry name" value="PNDRDTASEI"/>
</dbReference>
<dbReference type="PANTHER" id="PTHR10160:SF19">
    <property type="entry name" value="PROTON-TRANSLOCATING NAD(P)(+) TRANSHYDROGENASE"/>
    <property type="match status" value="1"/>
</dbReference>
<keyword evidence="4" id="KW-0521">NADP</keyword>
<feature type="domain" description="Alanine dehydrogenase/pyridine nucleotide transhydrogenase N-terminal" evidence="9">
    <location>
        <begin position="3"/>
        <end position="121"/>
    </location>
</feature>
<comment type="similarity">
    <text evidence="1">In the N-terminal section; belongs to the AlaDH/PNT family.</text>
</comment>
<dbReference type="EMBL" id="KN729414">
    <property type="protein sequence ID" value="KIH62307.1"/>
    <property type="molecule type" value="Genomic_DNA"/>
</dbReference>
<keyword evidence="11" id="KW-1185">Reference proteome</keyword>
<dbReference type="AlphaFoldDB" id="A0A0C2DIK0"/>
<dbReference type="GO" id="GO:0050661">
    <property type="term" value="F:NADP binding"/>
    <property type="evidence" value="ECO:0007669"/>
    <property type="project" value="TreeGrafter"/>
</dbReference>
<dbReference type="InterPro" id="IPR007886">
    <property type="entry name" value="AlaDH/PNT_N"/>
</dbReference>
<evidence type="ECO:0000259" key="9">
    <source>
        <dbReference type="SMART" id="SM01003"/>
    </source>
</evidence>
<dbReference type="SMART" id="SM01002">
    <property type="entry name" value="AlaDh_PNT_C"/>
    <property type="match status" value="1"/>
</dbReference>
<dbReference type="SMART" id="SM01003">
    <property type="entry name" value="AlaDh_PNT_N"/>
    <property type="match status" value="1"/>
</dbReference>
<dbReference type="InterPro" id="IPR036291">
    <property type="entry name" value="NAD(P)-bd_dom_sf"/>
</dbReference>
<dbReference type="InterPro" id="IPR008143">
    <property type="entry name" value="Ala_DH/PNT_CS2"/>
</dbReference>
<keyword evidence="3" id="KW-0547">Nucleotide-binding</keyword>
<dbReference type="OrthoDB" id="37244at2759"/>
<keyword evidence="6" id="KW-0520">NAD</keyword>
<keyword evidence="5" id="KW-1278">Translocase</keyword>
<name>A0A0C2DIK0_9BILA</name>